<keyword evidence="2" id="KW-1185">Reference proteome</keyword>
<comment type="caution">
    <text evidence="1">The sequence shown here is derived from an EMBL/GenBank/DDBJ whole genome shotgun (WGS) entry which is preliminary data.</text>
</comment>
<sequence>MTRVDVFDLEVSGLSHVPFNRDLLRIIGLAHPGISIEMHGEDAHIAALDAFDYPVPVSFVRAGHGDWAGTAKAAYIAAHGKADHAVVLGAGANYFGALLKLAKTRPGTGFDFVGHSELAEPARWRSRNPLVRRRDMFGLLARRFPANARLVVLEPAILDGLDAVLHPKSAATALPHPCAPAPHQPGPVPERPTISFLGGTFRAKRFDQFLEAARLNQDRFRFAVVGSRFGDDYDSADDVLFEVPPAREKLPRDWFASLVERSDLICLPLDPVRYSHAASGTLLDAAAYGIPLITTRTAVTLDWERRYGPIGYLVEQAEDIPPLIGSLDREIVAEDRGAFRASLERAAEERRPEQLAKNFRLHPPS</sequence>
<proteinExistence type="predicted"/>
<dbReference type="EMBL" id="NFZT01000001">
    <property type="protein sequence ID" value="OWV33107.1"/>
    <property type="molecule type" value="Genomic_DNA"/>
</dbReference>
<protein>
    <recommendedName>
        <fullName evidence="3">Glycosyltransferase</fullName>
    </recommendedName>
</protein>
<accession>A0A219B418</accession>
<evidence type="ECO:0000313" key="1">
    <source>
        <dbReference type="EMBL" id="OWV33107.1"/>
    </source>
</evidence>
<dbReference type="RefSeq" id="WP_088711894.1">
    <property type="nucleotide sequence ID" value="NZ_NFZT01000001.1"/>
</dbReference>
<name>A0A219B418_9SPHN</name>
<dbReference type="Proteomes" id="UP000198462">
    <property type="component" value="Unassembled WGS sequence"/>
</dbReference>
<organism evidence="1 2">
    <name type="scientific">Pacificimonas flava</name>
    <dbReference type="NCBI Taxonomy" id="1234595"/>
    <lineage>
        <taxon>Bacteria</taxon>
        <taxon>Pseudomonadati</taxon>
        <taxon>Pseudomonadota</taxon>
        <taxon>Alphaproteobacteria</taxon>
        <taxon>Sphingomonadales</taxon>
        <taxon>Sphingosinicellaceae</taxon>
        <taxon>Pacificimonas</taxon>
    </lineage>
</organism>
<reference evidence="2" key="1">
    <citation type="submission" date="2017-05" db="EMBL/GenBank/DDBJ databases">
        <authorList>
            <person name="Lin X."/>
        </authorList>
    </citation>
    <scope>NUCLEOTIDE SEQUENCE [LARGE SCALE GENOMIC DNA]</scope>
    <source>
        <strain evidence="2">JLT2012</strain>
    </source>
</reference>
<dbReference type="SUPFAM" id="SSF53756">
    <property type="entry name" value="UDP-Glycosyltransferase/glycogen phosphorylase"/>
    <property type="match status" value="1"/>
</dbReference>
<gene>
    <name evidence="1" type="ORF">B5C34_06265</name>
</gene>
<evidence type="ECO:0008006" key="3">
    <source>
        <dbReference type="Google" id="ProtNLM"/>
    </source>
</evidence>
<dbReference type="OrthoDB" id="6383742at2"/>
<dbReference type="Gene3D" id="3.40.50.2000">
    <property type="entry name" value="Glycogen Phosphorylase B"/>
    <property type="match status" value="1"/>
</dbReference>
<dbReference type="AlphaFoldDB" id="A0A219B418"/>
<evidence type="ECO:0000313" key="2">
    <source>
        <dbReference type="Proteomes" id="UP000198462"/>
    </source>
</evidence>